<dbReference type="EMBL" id="ADMD01000009">
    <property type="protein sequence ID" value="EJZ83253.1"/>
    <property type="molecule type" value="Genomic_DNA"/>
</dbReference>
<evidence type="ECO:0000313" key="2">
    <source>
        <dbReference type="EMBL" id="EJZ83253.1"/>
    </source>
</evidence>
<protein>
    <recommendedName>
        <fullName evidence="1">TNase-like domain-containing protein</fullName>
    </recommendedName>
</protein>
<gene>
    <name evidence="2" type="ORF">HMPREF9451_01771</name>
</gene>
<dbReference type="InterPro" id="IPR035437">
    <property type="entry name" value="SNase_OB-fold_sf"/>
</dbReference>
<sequence length="216" mass="23142">MAAAIVLVVGVLLSYASGKAFIPSEVLTDQVLSNIHHAERQAVTLAPGDEVASLGLRHTVPTVLEEAVLVDVVDGDSIDVLVGGKEKTVRMIGINTPEAGGTGQEKGTAEGAQAANHLRMILHVGDVVYLQKDTTDSTKNGQLLRFVWIAKPTSFTDVNEVRAKMLNAKMLAEGYGVAHKDKPNDAYFTIFKASQLEAYHADKGLWAEGADWSYAI</sequence>
<name>K0YJ46_9ACTN</name>
<dbReference type="Gene3D" id="2.40.50.90">
    <property type="match status" value="1"/>
</dbReference>
<dbReference type="HOGENOM" id="CLU_1276910_0_0_11"/>
<evidence type="ECO:0000313" key="3">
    <source>
        <dbReference type="Proteomes" id="UP000006069"/>
    </source>
</evidence>
<comment type="caution">
    <text evidence="2">The sequence shown here is derived from an EMBL/GenBank/DDBJ whole genome shotgun (WGS) entry which is preliminary data.</text>
</comment>
<dbReference type="Pfam" id="PF00565">
    <property type="entry name" value="SNase"/>
    <property type="match status" value="1"/>
</dbReference>
<dbReference type="Proteomes" id="UP000006069">
    <property type="component" value="Unassembled WGS sequence"/>
</dbReference>
<evidence type="ECO:0000259" key="1">
    <source>
        <dbReference type="PROSITE" id="PS50830"/>
    </source>
</evidence>
<accession>K0YJ46</accession>
<dbReference type="eggNOG" id="COG1525">
    <property type="taxonomic scope" value="Bacteria"/>
</dbReference>
<proteinExistence type="predicted"/>
<dbReference type="PATRIC" id="fig|742818.3.peg.1872"/>
<dbReference type="SMART" id="SM00318">
    <property type="entry name" value="SNc"/>
    <property type="match status" value="1"/>
</dbReference>
<dbReference type="SUPFAM" id="SSF50199">
    <property type="entry name" value="Staphylococcal nuclease"/>
    <property type="match status" value="1"/>
</dbReference>
<dbReference type="PROSITE" id="PS50830">
    <property type="entry name" value="TNASE_3"/>
    <property type="match status" value="1"/>
</dbReference>
<feature type="domain" description="TNase-like" evidence="1">
    <location>
        <begin position="63"/>
        <end position="208"/>
    </location>
</feature>
<dbReference type="InParanoid" id="K0YJ46"/>
<keyword evidence="3" id="KW-1185">Reference proteome</keyword>
<dbReference type="AlphaFoldDB" id="K0YJ46"/>
<reference evidence="2 3" key="1">
    <citation type="submission" date="2012-08" db="EMBL/GenBank/DDBJ databases">
        <title>The Genome Sequence of Slackia piriformis YIT 12062.</title>
        <authorList>
            <consortium name="The Broad Institute Genome Sequencing Platform"/>
            <person name="Earl A."/>
            <person name="Ward D."/>
            <person name="Feldgarden M."/>
            <person name="Gevers D."/>
            <person name="Morotomi M."/>
            <person name="Walker B."/>
            <person name="Young S.K."/>
            <person name="Zeng Q."/>
            <person name="Gargeya S."/>
            <person name="Fitzgerald M."/>
            <person name="Haas B."/>
            <person name="Abouelleil A."/>
            <person name="Alvarado L."/>
            <person name="Arachchi H.M."/>
            <person name="Berlin A.M."/>
            <person name="Chapman S.B."/>
            <person name="Goldberg J."/>
            <person name="Griggs A."/>
            <person name="Gujja S."/>
            <person name="Hansen M."/>
            <person name="Howarth C."/>
            <person name="Imamovic A."/>
            <person name="Larimer J."/>
            <person name="McCowen C."/>
            <person name="Montmayeur A."/>
            <person name="Murphy C."/>
            <person name="Neiman D."/>
            <person name="Pearson M."/>
            <person name="Priest M."/>
            <person name="Roberts A."/>
            <person name="Saif S."/>
            <person name="Shea T."/>
            <person name="Sisk P."/>
            <person name="Sykes S."/>
            <person name="Wortman J."/>
            <person name="Nusbaum C."/>
            <person name="Birren B."/>
        </authorList>
    </citation>
    <scope>NUCLEOTIDE SEQUENCE [LARGE SCALE GENOMIC DNA]</scope>
    <source>
        <strain evidence="2 3">YIT 12062</strain>
    </source>
</reference>
<organism evidence="2 3">
    <name type="scientific">Slackia piriformis YIT 12062</name>
    <dbReference type="NCBI Taxonomy" id="742818"/>
    <lineage>
        <taxon>Bacteria</taxon>
        <taxon>Bacillati</taxon>
        <taxon>Actinomycetota</taxon>
        <taxon>Coriobacteriia</taxon>
        <taxon>Eggerthellales</taxon>
        <taxon>Eggerthellaceae</taxon>
        <taxon>Slackia</taxon>
    </lineage>
</organism>
<dbReference type="InterPro" id="IPR016071">
    <property type="entry name" value="Staphylococal_nuclease_OB-fold"/>
</dbReference>